<name>A0ACA9PQN2_9GLOM</name>
<sequence>AMSSSKAGSPEKLQDEDLADIKPLVEDRNFQFSLETKAFHYMISGIREHFENHTGLASKLGIVLANLDPTSKAYKETKSDDALRNALFDAVSKAVNDSRVETWRVVFSHQIFHLNSPYNMQEKDLAVIKPLVDDRIFQVSLEAKAFHYMISGIRVYFENHTGLASKLGIVLTNLDTTSKAYKETKSDDALRNALVDAVSKAAQDSTVETWRVVFSHRMIDLPKLFYWNFDHLSRTIPTQAHWA</sequence>
<organism evidence="1 2">
    <name type="scientific">Acaulospora colombiana</name>
    <dbReference type="NCBI Taxonomy" id="27376"/>
    <lineage>
        <taxon>Eukaryota</taxon>
        <taxon>Fungi</taxon>
        <taxon>Fungi incertae sedis</taxon>
        <taxon>Mucoromycota</taxon>
        <taxon>Glomeromycotina</taxon>
        <taxon>Glomeromycetes</taxon>
        <taxon>Diversisporales</taxon>
        <taxon>Acaulosporaceae</taxon>
        <taxon>Acaulospora</taxon>
    </lineage>
</organism>
<feature type="non-terminal residue" evidence="1">
    <location>
        <position position="1"/>
    </location>
</feature>
<keyword evidence="2" id="KW-1185">Reference proteome</keyword>
<dbReference type="EMBL" id="CAJVPT010037655">
    <property type="protein sequence ID" value="CAG8718000.1"/>
    <property type="molecule type" value="Genomic_DNA"/>
</dbReference>
<proteinExistence type="predicted"/>
<evidence type="ECO:0000313" key="2">
    <source>
        <dbReference type="Proteomes" id="UP000789525"/>
    </source>
</evidence>
<dbReference type="Proteomes" id="UP000789525">
    <property type="component" value="Unassembled WGS sequence"/>
</dbReference>
<comment type="caution">
    <text evidence="1">The sequence shown here is derived from an EMBL/GenBank/DDBJ whole genome shotgun (WGS) entry which is preliminary data.</text>
</comment>
<reference evidence="1" key="1">
    <citation type="submission" date="2021-06" db="EMBL/GenBank/DDBJ databases">
        <authorList>
            <person name="Kallberg Y."/>
            <person name="Tangrot J."/>
            <person name="Rosling A."/>
        </authorList>
    </citation>
    <scope>NUCLEOTIDE SEQUENCE</scope>
    <source>
        <strain evidence="1">CL356</strain>
    </source>
</reference>
<evidence type="ECO:0000313" key="1">
    <source>
        <dbReference type="EMBL" id="CAG8718000.1"/>
    </source>
</evidence>
<gene>
    <name evidence="1" type="ORF">ACOLOM_LOCUS10998</name>
</gene>
<accession>A0ACA9PQN2</accession>
<protein>
    <submittedName>
        <fullName evidence="1">16237_t:CDS:1</fullName>
    </submittedName>
</protein>